<feature type="coiled-coil region" evidence="1">
    <location>
        <begin position="12"/>
        <end position="125"/>
    </location>
</feature>
<dbReference type="GO" id="GO:0005794">
    <property type="term" value="C:Golgi apparatus"/>
    <property type="evidence" value="ECO:0007669"/>
    <property type="project" value="TreeGrafter"/>
</dbReference>
<organism evidence="3 4">
    <name type="scientific">Pseudocohnilembus persalinus</name>
    <name type="common">Ciliate</name>
    <dbReference type="NCBI Taxonomy" id="266149"/>
    <lineage>
        <taxon>Eukaryota</taxon>
        <taxon>Sar</taxon>
        <taxon>Alveolata</taxon>
        <taxon>Ciliophora</taxon>
        <taxon>Intramacronucleata</taxon>
        <taxon>Oligohymenophorea</taxon>
        <taxon>Scuticociliatia</taxon>
        <taxon>Philasterida</taxon>
        <taxon>Pseudocohnilembidae</taxon>
        <taxon>Pseudocohnilembus</taxon>
    </lineage>
</organism>
<accession>A0A0V0QXR5</accession>
<sequence>MKAADAVNDIDKEEYKLQLRNEARELKKQFEQEEQLLAFYQQEREKINYNWIIAKKELEDYKSEHINKEREIQDLKENHIMTLNVYKQKIKHLLFQNQDQQSELKKDVEITLKQLEDEHRIKSRELKTDTRSLKVIKKEQEVSQHDYVMYALNFDFSKKFLSLRQDYERLANDIKKKYDNKMAKLRTEMEEARQALIKQLEEKKDLKIGNIKKEHHKKYQDIKNYYSDITATNLDLIRQLKNEINEHTKNEERDKRELLKAERQWKNLNDPLTKTKEDILKLQKQKIEQEGIIREKENLKQRISEYEEKFRKMEYEYEVKLQQFQYFKRDRDFLFDKFNNTVYDIHQKTGLQNLILEKKVTNIQDDIELKDLCLHQTLVAANIDPNNVGAITRSLEEVEQLKNNLVNELQQQLQQIRKAHVQMIKAYEGKLSEFVIPSEELGFDPLIPSNVE</sequence>
<dbReference type="GO" id="GO:0008017">
    <property type="term" value="F:microtubule binding"/>
    <property type="evidence" value="ECO:0007669"/>
    <property type="project" value="InterPro"/>
</dbReference>
<dbReference type="OrthoDB" id="767661at2759"/>
<dbReference type="EMBL" id="LDAU01000086">
    <property type="protein sequence ID" value="KRX07161.1"/>
    <property type="molecule type" value="Genomic_DNA"/>
</dbReference>
<dbReference type="AlphaFoldDB" id="A0A0V0QXR5"/>
<dbReference type="InterPro" id="IPR039308">
    <property type="entry name" value="GAS8"/>
</dbReference>
<reference evidence="3 4" key="1">
    <citation type="journal article" date="2015" name="Sci. Rep.">
        <title>Genome of the facultative scuticociliatosis pathogen Pseudocohnilembus persalinus provides insight into its virulence through horizontal gene transfer.</title>
        <authorList>
            <person name="Xiong J."/>
            <person name="Wang G."/>
            <person name="Cheng J."/>
            <person name="Tian M."/>
            <person name="Pan X."/>
            <person name="Warren A."/>
            <person name="Jiang C."/>
            <person name="Yuan D."/>
            <person name="Miao W."/>
        </authorList>
    </citation>
    <scope>NUCLEOTIDE SEQUENCE [LARGE SCALE GENOMIC DNA]</scope>
    <source>
        <strain evidence="3">36N120E</strain>
    </source>
</reference>
<keyword evidence="4" id="KW-1185">Reference proteome</keyword>
<feature type="domain" description="Growth arrest-specific protein 8" evidence="2">
    <location>
        <begin position="211"/>
        <end position="409"/>
    </location>
</feature>
<proteinExistence type="predicted"/>
<feature type="coiled-coil region" evidence="1">
    <location>
        <begin position="164"/>
        <end position="206"/>
    </location>
</feature>
<protein>
    <recommendedName>
        <fullName evidence="2">Growth arrest-specific protein 8 domain-containing protein</fullName>
    </recommendedName>
</protein>
<evidence type="ECO:0000259" key="2">
    <source>
        <dbReference type="Pfam" id="PF13851"/>
    </source>
</evidence>
<dbReference type="GO" id="GO:0031514">
    <property type="term" value="C:motile cilium"/>
    <property type="evidence" value="ECO:0007669"/>
    <property type="project" value="InterPro"/>
</dbReference>
<dbReference type="GO" id="GO:0005874">
    <property type="term" value="C:microtubule"/>
    <property type="evidence" value="ECO:0007669"/>
    <property type="project" value="TreeGrafter"/>
</dbReference>
<evidence type="ECO:0000256" key="1">
    <source>
        <dbReference type="SAM" id="Coils"/>
    </source>
</evidence>
<dbReference type="OMA" id="MKHLQYE"/>
<dbReference type="PANTHER" id="PTHR31543:SF1">
    <property type="entry name" value="HECT DOMAIN-CONTAINING PROTEIN"/>
    <property type="match status" value="1"/>
</dbReference>
<feature type="coiled-coil region" evidence="1">
    <location>
        <begin position="237"/>
        <end position="316"/>
    </location>
</feature>
<dbReference type="GO" id="GO:0048870">
    <property type="term" value="P:cell motility"/>
    <property type="evidence" value="ECO:0007669"/>
    <property type="project" value="InterPro"/>
</dbReference>
<keyword evidence="1" id="KW-0175">Coiled coil</keyword>
<gene>
    <name evidence="3" type="ORF">PPERSA_00071</name>
</gene>
<dbReference type="FunCoup" id="A0A0V0QXR5">
    <property type="interactions" value="89"/>
</dbReference>
<evidence type="ECO:0000313" key="4">
    <source>
        <dbReference type="Proteomes" id="UP000054937"/>
    </source>
</evidence>
<comment type="caution">
    <text evidence="3">The sequence shown here is derived from an EMBL/GenBank/DDBJ whole genome shotgun (WGS) entry which is preliminary data.</text>
</comment>
<dbReference type="Pfam" id="PF13851">
    <property type="entry name" value="GAS"/>
    <property type="match status" value="1"/>
</dbReference>
<dbReference type="GO" id="GO:0031267">
    <property type="term" value="F:small GTPase binding"/>
    <property type="evidence" value="ECO:0007669"/>
    <property type="project" value="InterPro"/>
</dbReference>
<name>A0A0V0QXR5_PSEPJ</name>
<feature type="coiled-coil region" evidence="1">
    <location>
        <begin position="391"/>
        <end position="426"/>
    </location>
</feature>
<dbReference type="InParanoid" id="A0A0V0QXR5"/>
<dbReference type="PANTHER" id="PTHR31543">
    <property type="entry name" value="DYNEIN REGULATORY COMPLEX SUBUNIT 4"/>
    <property type="match status" value="1"/>
</dbReference>
<dbReference type="Proteomes" id="UP000054937">
    <property type="component" value="Unassembled WGS sequence"/>
</dbReference>
<dbReference type="InterPro" id="IPR025593">
    <property type="entry name" value="GAS8_dom"/>
</dbReference>
<evidence type="ECO:0000313" key="3">
    <source>
        <dbReference type="EMBL" id="KRX07161.1"/>
    </source>
</evidence>